<evidence type="ECO:0000256" key="3">
    <source>
        <dbReference type="ARBA" id="ARBA00022884"/>
    </source>
</evidence>
<proteinExistence type="inferred from homology"/>
<evidence type="ECO:0000256" key="7">
    <source>
        <dbReference type="HAMAP-Rule" id="MF_00382"/>
    </source>
</evidence>
<name>A0A2G6EAD1_9BACT</name>
<evidence type="ECO:0000256" key="8">
    <source>
        <dbReference type="RuleBase" id="RU000560"/>
    </source>
</evidence>
<dbReference type="AlphaFoldDB" id="A0A2G6EAD1"/>
<keyword evidence="2 7" id="KW-0699">rRNA-binding</keyword>
<organism evidence="9 10">
    <name type="scientific">candidate division KSB3 bacterium</name>
    <dbReference type="NCBI Taxonomy" id="2044937"/>
    <lineage>
        <taxon>Bacteria</taxon>
        <taxon>candidate division KSB3</taxon>
    </lineage>
</organism>
<dbReference type="SUPFAM" id="SSF74731">
    <property type="entry name" value="Ribosomal protein L20"/>
    <property type="match status" value="1"/>
</dbReference>
<dbReference type="InterPro" id="IPR035566">
    <property type="entry name" value="Ribosomal_protein_bL20_C"/>
</dbReference>
<dbReference type="GO" id="GO:0000027">
    <property type="term" value="P:ribosomal large subunit assembly"/>
    <property type="evidence" value="ECO:0007669"/>
    <property type="project" value="UniProtKB-UniRule"/>
</dbReference>
<dbReference type="InterPro" id="IPR005813">
    <property type="entry name" value="Ribosomal_bL20"/>
</dbReference>
<dbReference type="FunFam" id="1.10.1900.20:FF:000001">
    <property type="entry name" value="50S ribosomal protein L20"/>
    <property type="match status" value="1"/>
</dbReference>
<dbReference type="GO" id="GO:1990904">
    <property type="term" value="C:ribonucleoprotein complex"/>
    <property type="evidence" value="ECO:0007669"/>
    <property type="project" value="UniProtKB-KW"/>
</dbReference>
<dbReference type="NCBIfam" id="TIGR01032">
    <property type="entry name" value="rplT_bact"/>
    <property type="match status" value="1"/>
</dbReference>
<comment type="caution">
    <text evidence="9">The sequence shown here is derived from an EMBL/GenBank/DDBJ whole genome shotgun (WGS) entry which is preliminary data.</text>
</comment>
<dbReference type="GO" id="GO:0005840">
    <property type="term" value="C:ribosome"/>
    <property type="evidence" value="ECO:0007669"/>
    <property type="project" value="UniProtKB-KW"/>
</dbReference>
<dbReference type="Gene3D" id="1.10.1900.20">
    <property type="entry name" value="Ribosomal protein L20"/>
    <property type="match status" value="1"/>
</dbReference>
<accession>A0A2G6EAD1</accession>
<dbReference type="InterPro" id="IPR049946">
    <property type="entry name" value="RIBOSOMAL_L20_CS"/>
</dbReference>
<dbReference type="GO" id="GO:0003735">
    <property type="term" value="F:structural constituent of ribosome"/>
    <property type="evidence" value="ECO:0007669"/>
    <property type="project" value="InterPro"/>
</dbReference>
<comment type="similarity">
    <text evidence="1 7 8">Belongs to the bacterial ribosomal protein bL20 family.</text>
</comment>
<evidence type="ECO:0000313" key="9">
    <source>
        <dbReference type="EMBL" id="PID59046.1"/>
    </source>
</evidence>
<comment type="function">
    <text evidence="7 8">Binds directly to 23S ribosomal RNA and is necessary for the in vitro assembly process of the 50S ribosomal subunit. It is not involved in the protein synthesizing functions of that subunit.</text>
</comment>
<evidence type="ECO:0000256" key="5">
    <source>
        <dbReference type="ARBA" id="ARBA00023274"/>
    </source>
</evidence>
<dbReference type="EMBL" id="PDPS01000020">
    <property type="protein sequence ID" value="PID59046.1"/>
    <property type="molecule type" value="Genomic_DNA"/>
</dbReference>
<dbReference type="PROSITE" id="PS00937">
    <property type="entry name" value="RIBOSOMAL_L20"/>
    <property type="match status" value="1"/>
</dbReference>
<keyword evidence="5 7" id="KW-0687">Ribonucleoprotein</keyword>
<sequence length="121" mass="13809">MRVKGGNVSRKRRKKILKLAKGFRGGRSKLFRTAKNAVIKALTYSYRDRRRRKRDFRRLWIVRINAAARACGMPYSKFMKGLQLANVRLDRRVLANLAMEDSAVFAHLVDTAKSALESAAA</sequence>
<keyword evidence="3 7" id="KW-0694">RNA-binding</keyword>
<protein>
    <recommendedName>
        <fullName evidence="6 7">Large ribosomal subunit protein bL20</fullName>
    </recommendedName>
</protein>
<evidence type="ECO:0000313" key="10">
    <source>
        <dbReference type="Proteomes" id="UP000229740"/>
    </source>
</evidence>
<evidence type="ECO:0000256" key="4">
    <source>
        <dbReference type="ARBA" id="ARBA00022980"/>
    </source>
</evidence>
<dbReference type="PRINTS" id="PR00062">
    <property type="entry name" value="RIBOSOMALL20"/>
</dbReference>
<dbReference type="CDD" id="cd07026">
    <property type="entry name" value="Ribosomal_L20"/>
    <property type="match status" value="1"/>
</dbReference>
<dbReference type="PANTHER" id="PTHR10986">
    <property type="entry name" value="39S RIBOSOMAL PROTEIN L20"/>
    <property type="match status" value="1"/>
</dbReference>
<evidence type="ECO:0000256" key="1">
    <source>
        <dbReference type="ARBA" id="ARBA00007698"/>
    </source>
</evidence>
<evidence type="ECO:0000256" key="6">
    <source>
        <dbReference type="ARBA" id="ARBA00035172"/>
    </source>
</evidence>
<dbReference type="GO" id="GO:0019843">
    <property type="term" value="F:rRNA binding"/>
    <property type="evidence" value="ECO:0007669"/>
    <property type="project" value="UniProtKB-UniRule"/>
</dbReference>
<dbReference type="GO" id="GO:0006412">
    <property type="term" value="P:translation"/>
    <property type="evidence" value="ECO:0007669"/>
    <property type="project" value="InterPro"/>
</dbReference>
<keyword evidence="4 7" id="KW-0689">Ribosomal protein</keyword>
<dbReference type="Pfam" id="PF00453">
    <property type="entry name" value="Ribosomal_L20"/>
    <property type="match status" value="1"/>
</dbReference>
<gene>
    <name evidence="7" type="primary">rplT</name>
    <name evidence="9" type="ORF">CSB45_01145</name>
</gene>
<reference evidence="9 10" key="1">
    <citation type="submission" date="2017-10" db="EMBL/GenBank/DDBJ databases">
        <title>Novel microbial diversity and functional potential in the marine mammal oral microbiome.</title>
        <authorList>
            <person name="Dudek N.K."/>
            <person name="Sun C.L."/>
            <person name="Burstein D."/>
            <person name="Kantor R.S."/>
            <person name="Aliaga Goltsman D.S."/>
            <person name="Bik E.M."/>
            <person name="Thomas B.C."/>
            <person name="Banfield J.F."/>
            <person name="Relman D.A."/>
        </authorList>
    </citation>
    <scope>NUCLEOTIDE SEQUENCE [LARGE SCALE GENOMIC DNA]</scope>
    <source>
        <strain evidence="9">DOLZORAL124_49_17</strain>
    </source>
</reference>
<evidence type="ECO:0000256" key="2">
    <source>
        <dbReference type="ARBA" id="ARBA00022730"/>
    </source>
</evidence>
<dbReference type="Proteomes" id="UP000229740">
    <property type="component" value="Unassembled WGS sequence"/>
</dbReference>
<dbReference type="Gene3D" id="6.10.160.10">
    <property type="match status" value="1"/>
</dbReference>
<dbReference type="HAMAP" id="MF_00382">
    <property type="entry name" value="Ribosomal_bL20"/>
    <property type="match status" value="1"/>
</dbReference>